<name>A0A847U1K0_9EURY</name>
<keyword evidence="1" id="KW-0812">Transmembrane</keyword>
<sequence>MLARRFKSDDSAVSPVVGVILMVAITVLLAATAATFFLDFGSGNIGQSAPQAAFTFDYDSEGSDSLAIEHRSGDSIQAGNLYITVSGASGASGANGQHDFTSLSGAPPAGSDITAGSRVTFSKSSLDLSEATVTLNWKSPNSGKSIQLASWEAP</sequence>
<dbReference type="Pfam" id="PF07790">
    <property type="entry name" value="Pilin_N"/>
    <property type="match status" value="1"/>
</dbReference>
<organism evidence="3 4">
    <name type="scientific">Haloarcula rubripromontorii</name>
    <dbReference type="NCBI Taxonomy" id="1705562"/>
    <lineage>
        <taxon>Archaea</taxon>
        <taxon>Methanobacteriati</taxon>
        <taxon>Methanobacteriota</taxon>
        <taxon>Stenosarchaea group</taxon>
        <taxon>Halobacteria</taxon>
        <taxon>Halobacteriales</taxon>
        <taxon>Haloarculaceae</taxon>
        <taxon>Haloarcula</taxon>
    </lineage>
</organism>
<proteinExistence type="predicted"/>
<accession>A0A847U1K0</accession>
<gene>
    <name evidence="3" type="ORF">GOC83_11740</name>
</gene>
<dbReference type="InterPro" id="IPR013373">
    <property type="entry name" value="Flagellin/pilin_N_arc"/>
</dbReference>
<dbReference type="AlphaFoldDB" id="A0A847U1K0"/>
<keyword evidence="1" id="KW-1133">Transmembrane helix</keyword>
<feature type="transmembrane region" description="Helical" evidence="1">
    <location>
        <begin position="12"/>
        <end position="38"/>
    </location>
</feature>
<dbReference type="InterPro" id="IPR012859">
    <property type="entry name" value="Pilin_N_archaeal"/>
</dbReference>
<evidence type="ECO:0000259" key="2">
    <source>
        <dbReference type="Pfam" id="PF07790"/>
    </source>
</evidence>
<dbReference type="Proteomes" id="UP000610611">
    <property type="component" value="Unassembled WGS sequence"/>
</dbReference>
<protein>
    <submittedName>
        <fullName evidence="3">Type IV pilin</fullName>
    </submittedName>
</protein>
<dbReference type="NCBIfam" id="TIGR02537">
    <property type="entry name" value="arch_flag_Nterm"/>
    <property type="match status" value="1"/>
</dbReference>
<evidence type="ECO:0000313" key="4">
    <source>
        <dbReference type="Proteomes" id="UP000610611"/>
    </source>
</evidence>
<keyword evidence="1" id="KW-0472">Membrane</keyword>
<evidence type="ECO:0000256" key="1">
    <source>
        <dbReference type="SAM" id="Phobius"/>
    </source>
</evidence>
<comment type="caution">
    <text evidence="3">The sequence shown here is derived from an EMBL/GenBank/DDBJ whole genome shotgun (WGS) entry which is preliminary data.</text>
</comment>
<reference evidence="3" key="1">
    <citation type="submission" date="2019-12" db="EMBL/GenBank/DDBJ databases">
        <title>The whole-genome sequencing of Haloarcula japonica strain pws8.</title>
        <authorList>
            <person name="Verma D.K."/>
            <person name="Gopal K."/>
            <person name="Prasad E.S."/>
        </authorList>
    </citation>
    <scope>NUCLEOTIDE SEQUENCE</scope>
    <source>
        <strain evidence="3">Pws8</strain>
    </source>
</reference>
<evidence type="ECO:0000313" key="3">
    <source>
        <dbReference type="EMBL" id="NLV06799.1"/>
    </source>
</evidence>
<dbReference type="RefSeq" id="WP_170083582.1">
    <property type="nucleotide sequence ID" value="NZ_WOWB01000001.1"/>
</dbReference>
<dbReference type="EMBL" id="WOWB01000001">
    <property type="protein sequence ID" value="NLV06799.1"/>
    <property type="molecule type" value="Genomic_DNA"/>
</dbReference>
<feature type="domain" description="Archaeal Type IV pilin N-terminal" evidence="2">
    <location>
        <begin position="11"/>
        <end position="88"/>
    </location>
</feature>